<sequence length="69" mass="7608">MQMLLVGDFYQSVDQLGCEGVTDAVALHRGLGDATGWRVAVRTDFDSAGIEHVHTPSRQRVWSLHTLAQ</sequence>
<proteinExistence type="predicted"/>
<reference evidence="2" key="1">
    <citation type="submission" date="2015-10" db="EMBL/GenBank/DDBJ databases">
        <authorList>
            <person name="Ju K.-S."/>
            <person name="Doroghazi J.R."/>
            <person name="Metcalf W.W."/>
        </authorList>
    </citation>
    <scope>NUCLEOTIDE SEQUENCE [LARGE SCALE GENOMIC DNA]</scope>
    <source>
        <strain evidence="2">NRRL F-8817</strain>
    </source>
</reference>
<organism evidence="1 2">
    <name type="scientific">Streptomyces violaceusniger</name>
    <dbReference type="NCBI Taxonomy" id="68280"/>
    <lineage>
        <taxon>Bacteria</taxon>
        <taxon>Bacillati</taxon>
        <taxon>Actinomycetota</taxon>
        <taxon>Actinomycetes</taxon>
        <taxon>Kitasatosporales</taxon>
        <taxon>Streptomycetaceae</taxon>
        <taxon>Streptomyces</taxon>
        <taxon>Streptomyces violaceusniger group</taxon>
    </lineage>
</organism>
<comment type="caution">
    <text evidence="1">The sequence shown here is derived from an EMBL/GenBank/DDBJ whole genome shotgun (WGS) entry which is preliminary data.</text>
</comment>
<dbReference type="AlphaFoldDB" id="A0A0X3VE16"/>
<evidence type="ECO:0000313" key="2">
    <source>
        <dbReference type="Proteomes" id="UP000053413"/>
    </source>
</evidence>
<dbReference type="EMBL" id="LLZJ01000432">
    <property type="protein sequence ID" value="KUL42970.1"/>
    <property type="molecule type" value="Genomic_DNA"/>
</dbReference>
<dbReference type="Proteomes" id="UP000053413">
    <property type="component" value="Unassembled WGS sequence"/>
</dbReference>
<evidence type="ECO:0000313" key="1">
    <source>
        <dbReference type="EMBL" id="KUL42970.1"/>
    </source>
</evidence>
<protein>
    <submittedName>
        <fullName evidence="1">Uncharacterized protein</fullName>
    </submittedName>
</protein>
<accession>A0A0X3VE16</accession>
<gene>
    <name evidence="1" type="ORF">ADL28_44375</name>
</gene>
<name>A0A0X3VE16_STRVO</name>